<keyword evidence="2" id="KW-1185">Reference proteome</keyword>
<reference evidence="1 2" key="1">
    <citation type="submission" date="2019-02" db="EMBL/GenBank/DDBJ databases">
        <title>Isolation and identification of novel species under the genus Muribaculum.</title>
        <authorList>
            <person name="Miyake S."/>
            <person name="Ding Y."/>
            <person name="Low A."/>
            <person name="Soh M."/>
            <person name="Seedorf H."/>
        </authorList>
    </citation>
    <scope>NUCLEOTIDE SEQUENCE [LARGE SCALE GENOMIC DNA]</scope>
    <source>
        <strain evidence="1 2">TLL-A3</strain>
    </source>
</reference>
<sequence>MRKLRTCDSAQLNTGVSKCPPDFENMKGAILVPPGTKLPADLTAEKLEQMVHADRPDRIFGIVRFTEYAKNGGEIQTAANGYDGEAPTGVSARKDTFTLNKFFPELMAALTRTYNQQWDAYFFDDNNMLFGLKDGTDTLAGYPMTAVYGDSTPFNTSSAKATMTVTFAHENAKRAITDFDFVQLDFNPQKCVLGLTNVRMEKSATSGNAYKLFEDVGGYDVTGIYGPLIAAAGNTVVSGATSALTYDDTTQTLTIASTSGADIRLKSPSVLYENDIKGIEQVA</sequence>
<dbReference type="EMBL" id="SJSA01000002">
    <property type="protein sequence ID" value="TGG36598.1"/>
    <property type="molecule type" value="Genomic_DNA"/>
</dbReference>
<evidence type="ECO:0000313" key="2">
    <source>
        <dbReference type="Proteomes" id="UP000297635"/>
    </source>
</evidence>
<comment type="caution">
    <text evidence="1">The sequence shown here is derived from an EMBL/GenBank/DDBJ whole genome shotgun (WGS) entry which is preliminary data.</text>
</comment>
<dbReference type="AlphaFoldDB" id="A0A4Z0V3W2"/>
<organism evidence="1 2">
    <name type="scientific">Duncaniella freteri</name>
    <dbReference type="NCBI Taxonomy" id="2530391"/>
    <lineage>
        <taxon>Bacteria</taxon>
        <taxon>Pseudomonadati</taxon>
        <taxon>Bacteroidota</taxon>
        <taxon>Bacteroidia</taxon>
        <taxon>Bacteroidales</taxon>
        <taxon>Muribaculaceae</taxon>
        <taxon>Duncaniella</taxon>
    </lineage>
</organism>
<evidence type="ECO:0000313" key="1">
    <source>
        <dbReference type="EMBL" id="TGG36598.1"/>
    </source>
</evidence>
<gene>
    <name evidence="1" type="ORF">EZ315_12220</name>
</gene>
<dbReference type="RefSeq" id="WP_135472317.1">
    <property type="nucleotide sequence ID" value="NZ_SJSA01000002.1"/>
</dbReference>
<accession>A0A4Z0V3W2</accession>
<protein>
    <submittedName>
        <fullName evidence="1">Uncharacterized protein</fullName>
    </submittedName>
</protein>
<dbReference type="GeneID" id="82150557"/>
<proteinExistence type="predicted"/>
<dbReference type="Proteomes" id="UP000297635">
    <property type="component" value="Unassembled WGS sequence"/>
</dbReference>
<name>A0A4Z0V3W2_9BACT</name>